<evidence type="ECO:0000256" key="1">
    <source>
        <dbReference type="SAM" id="MobiDB-lite"/>
    </source>
</evidence>
<comment type="caution">
    <text evidence="2">The sequence shown here is derived from an EMBL/GenBank/DDBJ whole genome shotgun (WGS) entry which is preliminary data.</text>
</comment>
<keyword evidence="3" id="KW-1185">Reference proteome</keyword>
<name>A0ABD2Z0F7_9GENT</name>
<dbReference type="AlphaFoldDB" id="A0ABD2Z0F7"/>
<feature type="compositionally biased region" description="Polar residues" evidence="1">
    <location>
        <begin position="36"/>
        <end position="58"/>
    </location>
</feature>
<gene>
    <name evidence="2" type="ORF">ACH5RR_024811</name>
</gene>
<evidence type="ECO:0000313" key="2">
    <source>
        <dbReference type="EMBL" id="KAL3512094.1"/>
    </source>
</evidence>
<sequence>MSNTLTTKELLVYSRRPKLDEGKERQLFDQNHKSNPDQVQDSPGNVSSNLDSAPTSPSIDDIPIALRKGKRACTDHPIYNFVSYKKLSPSHYAFVSNLNKIQVPNTMHKALKVPEWKAASGRHLSWRKYMLSKYLSGRQ</sequence>
<evidence type="ECO:0000313" key="3">
    <source>
        <dbReference type="Proteomes" id="UP001630127"/>
    </source>
</evidence>
<proteinExistence type="predicted"/>
<reference evidence="2 3" key="1">
    <citation type="submission" date="2024-11" db="EMBL/GenBank/DDBJ databases">
        <title>A near-complete genome assembly of Cinchona calisaya.</title>
        <authorList>
            <person name="Lian D.C."/>
            <person name="Zhao X.W."/>
            <person name="Wei L."/>
        </authorList>
    </citation>
    <scope>NUCLEOTIDE SEQUENCE [LARGE SCALE GENOMIC DNA]</scope>
    <source>
        <tissue evidence="2">Nenye</tissue>
    </source>
</reference>
<feature type="compositionally biased region" description="Basic and acidic residues" evidence="1">
    <location>
        <begin position="17"/>
        <end position="35"/>
    </location>
</feature>
<organism evidence="2 3">
    <name type="scientific">Cinchona calisaya</name>
    <dbReference type="NCBI Taxonomy" id="153742"/>
    <lineage>
        <taxon>Eukaryota</taxon>
        <taxon>Viridiplantae</taxon>
        <taxon>Streptophyta</taxon>
        <taxon>Embryophyta</taxon>
        <taxon>Tracheophyta</taxon>
        <taxon>Spermatophyta</taxon>
        <taxon>Magnoliopsida</taxon>
        <taxon>eudicotyledons</taxon>
        <taxon>Gunneridae</taxon>
        <taxon>Pentapetalae</taxon>
        <taxon>asterids</taxon>
        <taxon>lamiids</taxon>
        <taxon>Gentianales</taxon>
        <taxon>Rubiaceae</taxon>
        <taxon>Cinchonoideae</taxon>
        <taxon>Cinchoneae</taxon>
        <taxon>Cinchona</taxon>
    </lineage>
</organism>
<dbReference type="EMBL" id="JBJUIK010000011">
    <property type="protein sequence ID" value="KAL3512094.1"/>
    <property type="molecule type" value="Genomic_DNA"/>
</dbReference>
<protein>
    <submittedName>
        <fullName evidence="2">Uncharacterized protein</fullName>
    </submittedName>
</protein>
<dbReference type="Proteomes" id="UP001630127">
    <property type="component" value="Unassembled WGS sequence"/>
</dbReference>
<accession>A0ABD2Z0F7</accession>
<feature type="region of interest" description="Disordered" evidence="1">
    <location>
        <begin position="15"/>
        <end position="60"/>
    </location>
</feature>